<dbReference type="GeneTree" id="ENSGT01090000263304"/>
<dbReference type="Ensembl" id="ENSMPUT00000004221.1">
    <property type="protein sequence ID" value="ENSMPUP00000004146.1"/>
    <property type="gene ID" value="ENSMPUG00000004182.1"/>
</dbReference>
<sequence>MPMELFGRKGDCYQAITPQSNMGLSSKTLLIAILRMALDVLTAAQGGTCAIIKTECCVYIPDYHKNVTGLIKDMNAQIKALQGPSLSLRKWISSWFEGGPWPTIKNLFLGVLILIALLILICCFVQCFSTWCRDSIAAMTSP</sequence>
<dbReference type="SUPFAM" id="SSF58069">
    <property type="entry name" value="Virus ectodomain"/>
    <property type="match status" value="1"/>
</dbReference>
<dbReference type="EMBL" id="AEYP01073799">
    <property type="status" value="NOT_ANNOTATED_CDS"/>
    <property type="molecule type" value="Genomic_DNA"/>
</dbReference>
<dbReference type="PANTHER" id="PTHR10424">
    <property type="entry name" value="VIRAL ENVELOPE PROTEIN"/>
    <property type="match status" value="1"/>
</dbReference>
<organism evidence="2">
    <name type="scientific">Mustela putorius furo</name>
    <name type="common">European domestic ferret</name>
    <name type="synonym">Mustela furo</name>
    <dbReference type="NCBI Taxonomy" id="9669"/>
    <lineage>
        <taxon>Eukaryota</taxon>
        <taxon>Metazoa</taxon>
        <taxon>Chordata</taxon>
        <taxon>Craniata</taxon>
        <taxon>Vertebrata</taxon>
        <taxon>Euteleostomi</taxon>
        <taxon>Mammalia</taxon>
        <taxon>Eutheria</taxon>
        <taxon>Laurasiatheria</taxon>
        <taxon>Carnivora</taxon>
        <taxon>Caniformia</taxon>
        <taxon>Musteloidea</taxon>
        <taxon>Mustelidae</taxon>
        <taxon>Mustelinae</taxon>
        <taxon>Mustela</taxon>
    </lineage>
</organism>
<protein>
    <submittedName>
        <fullName evidence="2">Uncharacterized protein</fullName>
    </submittedName>
</protein>
<proteinExistence type="predicted"/>
<dbReference type="Gene3D" id="1.10.287.210">
    <property type="match status" value="1"/>
</dbReference>
<name>M3XYJ5_MUSPF</name>
<dbReference type="eggNOG" id="ENOG502TKVP">
    <property type="taxonomic scope" value="Eukaryota"/>
</dbReference>
<dbReference type="AlphaFoldDB" id="M3XYJ5"/>
<evidence type="ECO:0000313" key="2">
    <source>
        <dbReference type="Ensembl" id="ENSMPUP00000004146.1"/>
    </source>
</evidence>
<keyword evidence="1" id="KW-0812">Transmembrane</keyword>
<keyword evidence="1" id="KW-1133">Transmembrane helix</keyword>
<feature type="transmembrane region" description="Helical" evidence="1">
    <location>
        <begin position="107"/>
        <end position="131"/>
    </location>
</feature>
<dbReference type="STRING" id="9669.ENSMPUP00000004146"/>
<dbReference type="HOGENOM" id="CLU_1815194_0_0_1"/>
<dbReference type="PANTHER" id="PTHR10424:SF8">
    <property type="entry name" value="ENDOGENOUS RETROVIRUS GROUP PABLB MEMBER 1 ENV POLYPROTEIN"/>
    <property type="match status" value="1"/>
</dbReference>
<accession>M3XYJ5</accession>
<reference evidence="2" key="1">
    <citation type="submission" date="2024-06" db="UniProtKB">
        <authorList>
            <consortium name="Ensembl"/>
        </authorList>
    </citation>
    <scope>IDENTIFICATION</scope>
</reference>
<keyword evidence="1" id="KW-0472">Membrane</keyword>
<dbReference type="Pfam" id="PF00429">
    <property type="entry name" value="TLV_coat"/>
    <property type="match status" value="1"/>
</dbReference>
<evidence type="ECO:0000256" key="1">
    <source>
        <dbReference type="SAM" id="Phobius"/>
    </source>
</evidence>
<dbReference type="InterPro" id="IPR018154">
    <property type="entry name" value="TLV/ENV_coat_polyprotein"/>
</dbReference>
<dbReference type="InParanoid" id="M3XYJ5"/>